<dbReference type="InterPro" id="IPR053733">
    <property type="entry name" value="Heme_Transport_Util_sf"/>
</dbReference>
<protein>
    <submittedName>
        <fullName evidence="2">Hemin-degrading factor</fullName>
    </submittedName>
</protein>
<dbReference type="Proteomes" id="UP000232145">
    <property type="component" value="Unassembled WGS sequence"/>
</dbReference>
<dbReference type="Gene3D" id="3.40.1570.10">
    <property type="entry name" value="HemS/ChuS/ChuX like domains"/>
    <property type="match status" value="2"/>
</dbReference>
<dbReference type="EMBL" id="NPDX01000008">
    <property type="protein sequence ID" value="PJZ83038.1"/>
    <property type="molecule type" value="Genomic_DNA"/>
</dbReference>
<dbReference type="GO" id="GO:0006826">
    <property type="term" value="P:iron ion transport"/>
    <property type="evidence" value="ECO:0007669"/>
    <property type="project" value="InterPro"/>
</dbReference>
<evidence type="ECO:0000313" key="2">
    <source>
        <dbReference type="EMBL" id="PJZ83038.1"/>
    </source>
</evidence>
<comment type="caution">
    <text evidence="2">The sequence shown here is derived from an EMBL/GenBank/DDBJ whole genome shotgun (WGS) entry which is preliminary data.</text>
</comment>
<dbReference type="RefSeq" id="WP_100745107.1">
    <property type="nucleotide sequence ID" value="NZ_NPDW01000004.1"/>
</dbReference>
<evidence type="ECO:0000259" key="1">
    <source>
        <dbReference type="Pfam" id="PF05171"/>
    </source>
</evidence>
<dbReference type="Pfam" id="PF05171">
    <property type="entry name" value="HemS"/>
    <property type="match status" value="2"/>
</dbReference>
<keyword evidence="3" id="KW-1185">Reference proteome</keyword>
<proteinExistence type="predicted"/>
<feature type="domain" description="Haemin-degrading HemS/ChuX" evidence="1">
    <location>
        <begin position="209"/>
        <end position="337"/>
    </location>
</feature>
<evidence type="ECO:0000313" key="3">
    <source>
        <dbReference type="Proteomes" id="UP000232145"/>
    </source>
</evidence>
<dbReference type="SUPFAM" id="SSF144064">
    <property type="entry name" value="Heme iron utilization protein-like"/>
    <property type="match status" value="1"/>
</dbReference>
<name>A0A2N0AFH1_9LEPT</name>
<sequence>MNENLKLQWENLVKEMPKLRIREAAKHLKVSEAELLATKLGPSVKLLKPDWSSFLLNSTNLGYVMALTRNESCVHERKGIYKNVSVNGQTALVVGEDIDLRIFLKDWKYGFYVEEPRENHMMCSFQFFDSRGEAVHKIYQTEKSELNGWELTKAQFIDETQTFAKPSAETIIKTETNDPKEIPAFLNAWSQLEDTHDFFSLIRKFSYSREFSLKAASGKFSFPISTNDFLNLMEKTNKLDQEIMIFVGNPGMIQIHTGKIQKFEPMGPWFNVLDPEFNLHLRTDQVESVWIVDKPTKDGLVTSVELFDNEGNLILQMFGKRKPGIAQSETWFQLTRSYINKITEELNPSLI</sequence>
<feature type="domain" description="Haemin-degrading HemS/ChuX" evidence="1">
    <location>
        <begin position="29"/>
        <end position="155"/>
    </location>
</feature>
<dbReference type="OrthoDB" id="316630at2"/>
<reference evidence="2 3" key="1">
    <citation type="submission" date="2017-07" db="EMBL/GenBank/DDBJ databases">
        <title>Leptospira spp. isolated from tropical soils.</title>
        <authorList>
            <person name="Thibeaux R."/>
            <person name="Iraola G."/>
            <person name="Ferres I."/>
            <person name="Bierque E."/>
            <person name="Girault D."/>
            <person name="Soupe-Gilbert M.-E."/>
            <person name="Picardeau M."/>
            <person name="Goarant C."/>
        </authorList>
    </citation>
    <scope>NUCLEOTIDE SEQUENCE [LARGE SCALE GENOMIC DNA]</scope>
    <source>
        <strain evidence="2 3">FH2-B-A1</strain>
    </source>
</reference>
<dbReference type="CDD" id="cd16831">
    <property type="entry name" value="HemS-like_C"/>
    <property type="match status" value="1"/>
</dbReference>
<organism evidence="2 3">
    <name type="scientific">Leptospira harrisiae</name>
    <dbReference type="NCBI Taxonomy" id="2023189"/>
    <lineage>
        <taxon>Bacteria</taxon>
        <taxon>Pseudomonadati</taxon>
        <taxon>Spirochaetota</taxon>
        <taxon>Spirochaetia</taxon>
        <taxon>Leptospirales</taxon>
        <taxon>Leptospiraceae</taxon>
        <taxon>Leptospira</taxon>
    </lineage>
</organism>
<dbReference type="CDD" id="cd16830">
    <property type="entry name" value="HemS-like_N"/>
    <property type="match status" value="1"/>
</dbReference>
<gene>
    <name evidence="2" type="ORF">CH364_18380</name>
</gene>
<dbReference type="AlphaFoldDB" id="A0A2N0AFH1"/>
<accession>A0A2N0AFH1</accession>
<dbReference type="InterPro" id="IPR007845">
    <property type="entry name" value="HemS/ChuX_dom"/>
</dbReference>